<dbReference type="GO" id="GO:0009279">
    <property type="term" value="C:cell outer membrane"/>
    <property type="evidence" value="ECO:0007669"/>
    <property type="project" value="UniProtKB-SubCell"/>
</dbReference>
<keyword evidence="3" id="KW-0813">Transport</keyword>
<sequence>MKFNIKSNILLLLILLMNAFGLKAQSRQIYSLQQLIESAMKTNQLLTIKDWQILEKKSKLREDNIKKYPAASLDGNYQYNFKLAELTIPAGVLGSVTTNTGLEQLLPQESSRFTLGERNTYGLGLSIYQPISQQTKIKTGIDINRLDIQLTEKEKLKASQQLRLSIEKLYYGVLIVQKKTEESKANLALVKAKLYDAEGALNAGKIISVSISGLQASIAEEEQNHMKLTIQAQDYLSDLSYLSNINVDSLVLRDTDLKEESLKVLNEYKNDAVANPDLQIAQLIKEKALLGVKAAQQGNIPDVGAIAGYSYQFGNPILPTVNLFVGLNLKWNLQDLFTNKEVLTQRTFQVKQAEENISYLKNQLNSELAKAWRKIDQSKILIGVAQKVVKYRNNALKEQTDKNASGMNIKTEILEAQAHLSQAEVDLYSAKLSYLMAVAELNSLIGK</sequence>
<evidence type="ECO:0000313" key="9">
    <source>
        <dbReference type="Proteomes" id="UP000199306"/>
    </source>
</evidence>
<dbReference type="InterPro" id="IPR051906">
    <property type="entry name" value="TolC-like"/>
</dbReference>
<dbReference type="AlphaFoldDB" id="A0A1I5Y7Y1"/>
<evidence type="ECO:0000256" key="2">
    <source>
        <dbReference type="ARBA" id="ARBA00007613"/>
    </source>
</evidence>
<dbReference type="InterPro" id="IPR003423">
    <property type="entry name" value="OMP_efflux"/>
</dbReference>
<dbReference type="Pfam" id="PF02321">
    <property type="entry name" value="OEP"/>
    <property type="match status" value="1"/>
</dbReference>
<dbReference type="SUPFAM" id="SSF56954">
    <property type="entry name" value="Outer membrane efflux proteins (OEP)"/>
    <property type="match status" value="1"/>
</dbReference>
<evidence type="ECO:0000256" key="3">
    <source>
        <dbReference type="ARBA" id="ARBA00022448"/>
    </source>
</evidence>
<keyword evidence="9" id="KW-1185">Reference proteome</keyword>
<keyword evidence="5" id="KW-0812">Transmembrane</keyword>
<dbReference type="GO" id="GO:0015562">
    <property type="term" value="F:efflux transmembrane transporter activity"/>
    <property type="evidence" value="ECO:0007669"/>
    <property type="project" value="InterPro"/>
</dbReference>
<keyword evidence="4" id="KW-1134">Transmembrane beta strand</keyword>
<dbReference type="RefSeq" id="WP_092019333.1">
    <property type="nucleotide sequence ID" value="NZ_FOXH01000017.1"/>
</dbReference>
<organism evidence="8 9">
    <name type="scientific">Pseudarcicella hirudinis</name>
    <dbReference type="NCBI Taxonomy" id="1079859"/>
    <lineage>
        <taxon>Bacteria</taxon>
        <taxon>Pseudomonadati</taxon>
        <taxon>Bacteroidota</taxon>
        <taxon>Cytophagia</taxon>
        <taxon>Cytophagales</taxon>
        <taxon>Flectobacillaceae</taxon>
        <taxon>Pseudarcicella</taxon>
    </lineage>
</organism>
<dbReference type="PANTHER" id="PTHR30026:SF20">
    <property type="entry name" value="OUTER MEMBRANE PROTEIN TOLC"/>
    <property type="match status" value="1"/>
</dbReference>
<evidence type="ECO:0000256" key="6">
    <source>
        <dbReference type="ARBA" id="ARBA00023136"/>
    </source>
</evidence>
<dbReference type="STRING" id="1079859.SAMN04515674_11776"/>
<dbReference type="GO" id="GO:1990281">
    <property type="term" value="C:efflux pump complex"/>
    <property type="evidence" value="ECO:0007669"/>
    <property type="project" value="TreeGrafter"/>
</dbReference>
<evidence type="ECO:0000256" key="4">
    <source>
        <dbReference type="ARBA" id="ARBA00022452"/>
    </source>
</evidence>
<comment type="subcellular location">
    <subcellularLocation>
        <location evidence="1">Cell outer membrane</location>
    </subcellularLocation>
</comment>
<reference evidence="8 9" key="1">
    <citation type="submission" date="2016-10" db="EMBL/GenBank/DDBJ databases">
        <authorList>
            <person name="de Groot N.N."/>
        </authorList>
    </citation>
    <scope>NUCLEOTIDE SEQUENCE [LARGE SCALE GENOMIC DNA]</scope>
    <source>
        <strain evidence="9">E92,LMG 26720,CCM 7988</strain>
    </source>
</reference>
<keyword evidence="6" id="KW-0472">Membrane</keyword>
<dbReference type="Proteomes" id="UP000199306">
    <property type="component" value="Unassembled WGS sequence"/>
</dbReference>
<dbReference type="EMBL" id="FOXH01000017">
    <property type="protein sequence ID" value="SFQ40210.1"/>
    <property type="molecule type" value="Genomic_DNA"/>
</dbReference>
<evidence type="ECO:0000256" key="7">
    <source>
        <dbReference type="ARBA" id="ARBA00023237"/>
    </source>
</evidence>
<dbReference type="OrthoDB" id="1413034at2"/>
<keyword evidence="7" id="KW-0998">Cell outer membrane</keyword>
<evidence type="ECO:0000256" key="1">
    <source>
        <dbReference type="ARBA" id="ARBA00004442"/>
    </source>
</evidence>
<protein>
    <submittedName>
        <fullName evidence="8">Outer membrane protein TolC</fullName>
    </submittedName>
</protein>
<proteinExistence type="inferred from homology"/>
<dbReference type="GO" id="GO:0015288">
    <property type="term" value="F:porin activity"/>
    <property type="evidence" value="ECO:0007669"/>
    <property type="project" value="TreeGrafter"/>
</dbReference>
<dbReference type="Gene3D" id="1.20.1600.10">
    <property type="entry name" value="Outer membrane efflux proteins (OEP)"/>
    <property type="match status" value="1"/>
</dbReference>
<dbReference type="PANTHER" id="PTHR30026">
    <property type="entry name" value="OUTER MEMBRANE PROTEIN TOLC"/>
    <property type="match status" value="1"/>
</dbReference>
<accession>A0A1I5Y7Y1</accession>
<name>A0A1I5Y7Y1_9BACT</name>
<evidence type="ECO:0000256" key="5">
    <source>
        <dbReference type="ARBA" id="ARBA00022692"/>
    </source>
</evidence>
<gene>
    <name evidence="8" type="ORF">SAMN04515674_11776</name>
</gene>
<evidence type="ECO:0000313" key="8">
    <source>
        <dbReference type="EMBL" id="SFQ40210.1"/>
    </source>
</evidence>
<comment type="similarity">
    <text evidence="2">Belongs to the outer membrane factor (OMF) (TC 1.B.17) family.</text>
</comment>